<keyword evidence="7" id="KW-1185">Reference proteome</keyword>
<feature type="domain" description="HTH tetR-type" evidence="5">
    <location>
        <begin position="18"/>
        <end position="78"/>
    </location>
</feature>
<dbReference type="AlphaFoldDB" id="A0A229SZ23"/>
<evidence type="ECO:0000259" key="5">
    <source>
        <dbReference type="PROSITE" id="PS50977"/>
    </source>
</evidence>
<dbReference type="SUPFAM" id="SSF48498">
    <property type="entry name" value="Tetracyclin repressor-like, C-terminal domain"/>
    <property type="match status" value="1"/>
</dbReference>
<dbReference type="PANTHER" id="PTHR30055:SF234">
    <property type="entry name" value="HTH-TYPE TRANSCRIPTIONAL REGULATOR BETI"/>
    <property type="match status" value="1"/>
</dbReference>
<organism evidence="6 7">
    <name type="scientific">Amycolatopsis vastitatis</name>
    <dbReference type="NCBI Taxonomy" id="1905142"/>
    <lineage>
        <taxon>Bacteria</taxon>
        <taxon>Bacillati</taxon>
        <taxon>Actinomycetota</taxon>
        <taxon>Actinomycetes</taxon>
        <taxon>Pseudonocardiales</taxon>
        <taxon>Pseudonocardiaceae</taxon>
        <taxon>Amycolatopsis</taxon>
    </lineage>
</organism>
<dbReference type="GO" id="GO:0000976">
    <property type="term" value="F:transcription cis-regulatory region binding"/>
    <property type="evidence" value="ECO:0007669"/>
    <property type="project" value="TreeGrafter"/>
</dbReference>
<dbReference type="Proteomes" id="UP000215199">
    <property type="component" value="Unassembled WGS sequence"/>
</dbReference>
<proteinExistence type="predicted"/>
<dbReference type="SUPFAM" id="SSF46689">
    <property type="entry name" value="Homeodomain-like"/>
    <property type="match status" value="1"/>
</dbReference>
<dbReference type="Gene3D" id="1.10.357.10">
    <property type="entry name" value="Tetracycline Repressor, domain 2"/>
    <property type="match status" value="1"/>
</dbReference>
<dbReference type="InterPro" id="IPR009057">
    <property type="entry name" value="Homeodomain-like_sf"/>
</dbReference>
<accession>A0A229SZ23</accession>
<dbReference type="Pfam" id="PF17932">
    <property type="entry name" value="TetR_C_24"/>
    <property type="match status" value="1"/>
</dbReference>
<dbReference type="OrthoDB" id="1669699at2"/>
<dbReference type="InterPro" id="IPR041490">
    <property type="entry name" value="KstR2_TetR_C"/>
</dbReference>
<evidence type="ECO:0000256" key="4">
    <source>
        <dbReference type="PROSITE-ProRule" id="PRU00335"/>
    </source>
</evidence>
<dbReference type="InterPro" id="IPR050109">
    <property type="entry name" value="HTH-type_TetR-like_transc_reg"/>
</dbReference>
<dbReference type="InterPro" id="IPR036271">
    <property type="entry name" value="Tet_transcr_reg_TetR-rel_C_sf"/>
</dbReference>
<dbReference type="InterPro" id="IPR001647">
    <property type="entry name" value="HTH_TetR"/>
</dbReference>
<evidence type="ECO:0000256" key="3">
    <source>
        <dbReference type="ARBA" id="ARBA00023163"/>
    </source>
</evidence>
<keyword evidence="2 4" id="KW-0238">DNA-binding</keyword>
<comment type="caution">
    <text evidence="6">The sequence shown here is derived from an EMBL/GenBank/DDBJ whole genome shotgun (WGS) entry which is preliminary data.</text>
</comment>
<dbReference type="GO" id="GO:0003700">
    <property type="term" value="F:DNA-binding transcription factor activity"/>
    <property type="evidence" value="ECO:0007669"/>
    <property type="project" value="TreeGrafter"/>
</dbReference>
<dbReference type="PANTHER" id="PTHR30055">
    <property type="entry name" value="HTH-TYPE TRANSCRIPTIONAL REGULATOR RUTR"/>
    <property type="match status" value="1"/>
</dbReference>
<dbReference type="PRINTS" id="PR00455">
    <property type="entry name" value="HTHTETR"/>
</dbReference>
<dbReference type="Pfam" id="PF00440">
    <property type="entry name" value="TetR_N"/>
    <property type="match status" value="1"/>
</dbReference>
<gene>
    <name evidence="6" type="ORF">CF165_28255</name>
</gene>
<dbReference type="EMBL" id="NMUL01000030">
    <property type="protein sequence ID" value="OXM64228.1"/>
    <property type="molecule type" value="Genomic_DNA"/>
</dbReference>
<dbReference type="RefSeq" id="WP_093950598.1">
    <property type="nucleotide sequence ID" value="NZ_NMUL01000030.1"/>
</dbReference>
<evidence type="ECO:0000256" key="2">
    <source>
        <dbReference type="ARBA" id="ARBA00023125"/>
    </source>
</evidence>
<keyword evidence="3" id="KW-0804">Transcription</keyword>
<reference evidence="7" key="1">
    <citation type="submission" date="2017-07" db="EMBL/GenBank/DDBJ databases">
        <title>Comparative genome mining reveals phylogenetic distribution patterns of secondary metabolites in Amycolatopsis.</title>
        <authorList>
            <person name="Adamek M."/>
            <person name="Alanjary M."/>
            <person name="Sales-Ortells H."/>
            <person name="Goodfellow M."/>
            <person name="Bull A.T."/>
            <person name="Kalinowski J."/>
            <person name="Ziemert N."/>
        </authorList>
    </citation>
    <scope>NUCLEOTIDE SEQUENCE [LARGE SCALE GENOMIC DNA]</scope>
    <source>
        <strain evidence="7">H5</strain>
    </source>
</reference>
<evidence type="ECO:0000256" key="1">
    <source>
        <dbReference type="ARBA" id="ARBA00023015"/>
    </source>
</evidence>
<evidence type="ECO:0000313" key="7">
    <source>
        <dbReference type="Proteomes" id="UP000215199"/>
    </source>
</evidence>
<name>A0A229SZ23_9PSEU</name>
<protein>
    <submittedName>
        <fullName evidence="6">TetR family transcriptional regulator</fullName>
    </submittedName>
</protein>
<sequence length="202" mass="22212">MKVERPHRPGDVAAGLPADRAAAIRLAALRLFAAQGYRATTMADIGAAVGIRGPSLYKHVSGKQVLLAEIMLGTMDTLLAMHAEAVDGVTDVTERLRRAVEAHVRYHARHRLEAFVGNREIGSLEQPDRVLRLRSAYERGFRELIERGLAEGVFGVRSARLASYSILDMGMGVANWFHDSGEFSVDQLAYQYGDLALRIVGR</sequence>
<feature type="DNA-binding region" description="H-T-H motif" evidence="4">
    <location>
        <begin position="41"/>
        <end position="60"/>
    </location>
</feature>
<evidence type="ECO:0000313" key="6">
    <source>
        <dbReference type="EMBL" id="OXM64228.1"/>
    </source>
</evidence>
<dbReference type="PROSITE" id="PS50977">
    <property type="entry name" value="HTH_TETR_2"/>
    <property type="match status" value="1"/>
</dbReference>
<keyword evidence="1" id="KW-0805">Transcription regulation</keyword>